<evidence type="ECO:0000256" key="4">
    <source>
        <dbReference type="ARBA" id="ARBA00022989"/>
    </source>
</evidence>
<dbReference type="Pfam" id="PF02656">
    <property type="entry name" value="DUF202"/>
    <property type="match status" value="1"/>
</dbReference>
<feature type="transmembrane region" description="Helical" evidence="7">
    <location>
        <begin position="762"/>
        <end position="782"/>
    </location>
</feature>
<feature type="transmembrane region" description="Helical" evidence="7">
    <location>
        <begin position="690"/>
        <end position="711"/>
    </location>
</feature>
<evidence type="ECO:0000256" key="1">
    <source>
        <dbReference type="ARBA" id="ARBA00004128"/>
    </source>
</evidence>
<feature type="domain" description="SPX" evidence="8">
    <location>
        <begin position="1"/>
        <end position="137"/>
    </location>
</feature>
<feature type="compositionally biased region" description="Basic and acidic residues" evidence="6">
    <location>
        <begin position="551"/>
        <end position="576"/>
    </location>
</feature>
<evidence type="ECO:0000256" key="3">
    <source>
        <dbReference type="ARBA" id="ARBA00022692"/>
    </source>
</evidence>
<protein>
    <submittedName>
        <fullName evidence="9">Vacuolar transporter chaperone 2</fullName>
    </submittedName>
</protein>
<dbReference type="EMBL" id="LLZZ01000022">
    <property type="protein sequence ID" value="KTB12261.1"/>
    <property type="molecule type" value="Genomic_DNA"/>
</dbReference>
<sequence length="816" mass="95055">MLFGVRLASEVYPPWKQSYIDYDGLKELLKEDGKSWSESDESRFTEALDKELEKVYSFQMKTYHEIMDRLNALEKSTNTEEGLQNLDTEQFQRTLEESLSEANELDNFSRLNYTGFMKIVKKHDKLHPKYPSVRSLLEVRLKELPFHSEEYSPILYRISFLYNILRSNFNTVSTSLASVPKLSSVNENDELDVSFKSFKFWIHKDNLMEVKTRILRHLPVLVYASAPTENDDLIDRFESEVMNADEHVQSSDSASDNSFDGIHHQHKSYDPVITTIYFDNEFFELYNNKLLKRNCCPTLRLRWTGKFSEKPDIFLEKRMFIENKDTGNSDFEEIRLQMKPKFINGFIFDDDKSYKKNVLRKLTESGTPESELKKIENNFNEIQNFIQEEKLEPVIRTTYTRTAFQIPGDDRIRITIDSNVTYIREDAFDKDRPIREPKNWHRTDIDSNVANPMRFLRPGEYSNFPYSVMEIKIKNPSANLSSESNIDFSGVQLPKKHGGWIQELTNSHLVKEVPKFSLYIQGVAALFAEEEKLDILPFWLPELNTDIRKDPKQAYEDEQKKINKQKDIHSKIESMRRLSRVPKPSSDITTSTVTEVSTNRAADLEDHESSDEEDSLSTRERRTGQKKKSKTKLTFLQILGAGRDSKLIGVDSEDEEIELPEGVKKPTSYIKNAGPVKVEAKVWLANERTFLRWLSVTVLLSVLTFSVSNSVRRAEFPNLAKRLADLYFAATVFTALWAYYSYKKRLRIIRERSGEYLDAPFGPQLVAFFLFFTLIINFVSVFRETGRKQATAEVDLESLHPHLESIFNFVYKIVKE</sequence>
<accession>A0A0W0D5B2</accession>
<dbReference type="InterPro" id="IPR018966">
    <property type="entry name" value="VTC_domain"/>
</dbReference>
<evidence type="ECO:0000256" key="2">
    <source>
        <dbReference type="ARBA" id="ARBA00022554"/>
    </source>
</evidence>
<dbReference type="VEuPathDB" id="FungiDB:B1J91_F02145g"/>
<dbReference type="GO" id="GO:0000329">
    <property type="term" value="C:fungal-type vacuole membrane"/>
    <property type="evidence" value="ECO:0007669"/>
    <property type="project" value="TreeGrafter"/>
</dbReference>
<dbReference type="PROSITE" id="PS51382">
    <property type="entry name" value="SPX"/>
    <property type="match status" value="1"/>
</dbReference>
<dbReference type="Gene3D" id="3.20.100.30">
    <property type="entry name" value="VTC, catalytic tunnel domain"/>
    <property type="match status" value="1"/>
</dbReference>
<dbReference type="AlphaFoldDB" id="A0A0W0D5B2"/>
<evidence type="ECO:0000256" key="5">
    <source>
        <dbReference type="ARBA" id="ARBA00023136"/>
    </source>
</evidence>
<evidence type="ECO:0000313" key="10">
    <source>
        <dbReference type="Proteomes" id="UP000054886"/>
    </source>
</evidence>
<organism evidence="9 10">
    <name type="scientific">Candida glabrata</name>
    <name type="common">Yeast</name>
    <name type="synonym">Torulopsis glabrata</name>
    <dbReference type="NCBI Taxonomy" id="5478"/>
    <lineage>
        <taxon>Eukaryota</taxon>
        <taxon>Fungi</taxon>
        <taxon>Dikarya</taxon>
        <taxon>Ascomycota</taxon>
        <taxon>Saccharomycotina</taxon>
        <taxon>Saccharomycetes</taxon>
        <taxon>Saccharomycetales</taxon>
        <taxon>Saccharomycetaceae</taxon>
        <taxon>Nakaseomyces</taxon>
    </lineage>
</organism>
<gene>
    <name evidence="9" type="ORF">AO440_001192</name>
</gene>
<evidence type="ECO:0000256" key="7">
    <source>
        <dbReference type="SAM" id="Phobius"/>
    </source>
</evidence>
<reference evidence="9 10" key="1">
    <citation type="submission" date="2015-10" db="EMBL/GenBank/DDBJ databases">
        <title>Draft genomes sequences of Candida glabrata isolates 1A, 1B, 2A, 2B, 3A and 3B.</title>
        <authorList>
            <person name="Haavelsrud O.E."/>
            <person name="Gaustad P."/>
        </authorList>
    </citation>
    <scope>NUCLEOTIDE SEQUENCE [LARGE SCALE GENOMIC DNA]</scope>
    <source>
        <strain evidence="9">910700640</strain>
    </source>
</reference>
<keyword evidence="3 7" id="KW-0812">Transmembrane</keyword>
<feature type="compositionally biased region" description="Acidic residues" evidence="6">
    <location>
        <begin position="605"/>
        <end position="615"/>
    </location>
</feature>
<dbReference type="Proteomes" id="UP000054886">
    <property type="component" value="Unassembled WGS sequence"/>
</dbReference>
<feature type="compositionally biased region" description="Polar residues" evidence="6">
    <location>
        <begin position="586"/>
        <end position="600"/>
    </location>
</feature>
<evidence type="ECO:0000256" key="6">
    <source>
        <dbReference type="SAM" id="MobiDB-lite"/>
    </source>
</evidence>
<feature type="region of interest" description="Disordered" evidence="6">
    <location>
        <begin position="551"/>
        <end position="628"/>
    </location>
</feature>
<name>A0A0W0D5B2_CANGB</name>
<dbReference type="GO" id="GO:0006799">
    <property type="term" value="P:polyphosphate biosynthetic process"/>
    <property type="evidence" value="ECO:0007669"/>
    <property type="project" value="UniProtKB-ARBA"/>
</dbReference>
<evidence type="ECO:0000313" key="9">
    <source>
        <dbReference type="EMBL" id="KTB12261.1"/>
    </source>
</evidence>
<dbReference type="VEuPathDB" id="FungiDB:GW608_F01881"/>
<dbReference type="InterPro" id="IPR003807">
    <property type="entry name" value="DUF202"/>
</dbReference>
<dbReference type="CDD" id="cd14480">
    <property type="entry name" value="SPX_VTC2_like"/>
    <property type="match status" value="1"/>
</dbReference>
<dbReference type="VEuPathDB" id="FungiDB:GWK60_F01903"/>
<dbReference type="InterPro" id="IPR042267">
    <property type="entry name" value="VTC_sf"/>
</dbReference>
<dbReference type="PANTHER" id="PTHR46140">
    <property type="entry name" value="VACUOLAR TRANSPORTER CHAPERONE 1-RELATED"/>
    <property type="match status" value="1"/>
</dbReference>
<feature type="transmembrane region" description="Helical" evidence="7">
    <location>
        <begin position="723"/>
        <end position="742"/>
    </location>
</feature>
<dbReference type="GO" id="GO:0033254">
    <property type="term" value="C:vacuolar transporter chaperone complex"/>
    <property type="evidence" value="ECO:0007669"/>
    <property type="project" value="UniProtKB-ARBA"/>
</dbReference>
<proteinExistence type="predicted"/>
<comment type="subcellular location">
    <subcellularLocation>
        <location evidence="1">Vacuole membrane</location>
        <topology evidence="1">Multi-pass membrane protein</topology>
    </subcellularLocation>
</comment>
<dbReference type="VEuPathDB" id="FungiDB:GVI51_F01903"/>
<evidence type="ECO:0000259" key="8">
    <source>
        <dbReference type="PROSITE" id="PS51382"/>
    </source>
</evidence>
<dbReference type="InterPro" id="IPR004331">
    <property type="entry name" value="SPX_dom"/>
</dbReference>
<keyword evidence="4 7" id="KW-1133">Transmembrane helix</keyword>
<dbReference type="InterPro" id="IPR051572">
    <property type="entry name" value="VTC_Complex_Subunit"/>
</dbReference>
<comment type="caution">
    <text evidence="9">The sequence shown here is derived from an EMBL/GenBank/DDBJ whole genome shotgun (WGS) entry which is preliminary data.</text>
</comment>
<dbReference type="VEuPathDB" id="FungiDB:CAGL0F02145g"/>
<dbReference type="PANTHER" id="PTHR46140:SF2">
    <property type="entry name" value="VACUOLAR TRANSPORTER CHAPERONE 3 COMPLEX SUBUNIT 3-RELATED"/>
    <property type="match status" value="1"/>
</dbReference>
<keyword evidence="2" id="KW-0926">Vacuole</keyword>
<dbReference type="Pfam" id="PF09359">
    <property type="entry name" value="VTC"/>
    <property type="match status" value="1"/>
</dbReference>
<keyword evidence="5 7" id="KW-0472">Membrane</keyword>